<evidence type="ECO:0000313" key="1">
    <source>
        <dbReference type="EMBL" id="ULT83969.1"/>
    </source>
</evidence>
<dbReference type="AlphaFoldDB" id="A0AAE9CW42"/>
<accession>A0AAE9CW42</accession>
<evidence type="ECO:0000313" key="3">
    <source>
        <dbReference type="Proteomes" id="UP000827892"/>
    </source>
</evidence>
<dbReference type="EMBL" id="CP090896">
    <property type="protein sequence ID" value="ULT83969.1"/>
    <property type="molecule type" value="Genomic_DNA"/>
</dbReference>
<sequence length="95" mass="10754">MPRYATGNGDGEEVALMDVNVLLMLLDVQLDHQDHREILDLIEINNTLDKMDNHWLIPEVLENNASHAQLNQQDPHDQMKMLAEPTGSLEMPGPD</sequence>
<reference evidence="2 3" key="1">
    <citation type="submission" date="2022-05" db="EMBL/GenBank/DDBJ databases">
        <title>Chromosome-level reference genomes for two strains of Caenorhabditis briggsae: an improved platform for comparative genomics.</title>
        <authorList>
            <person name="Stevens L."/>
            <person name="Andersen E.C."/>
        </authorList>
    </citation>
    <scope>NUCLEOTIDE SEQUENCE [LARGE SCALE GENOMIC DNA]</scope>
    <source>
        <strain evidence="2">QX1410_ONT</strain>
        <tissue evidence="2">Whole-organism</tissue>
    </source>
</reference>
<dbReference type="Proteomes" id="UP000827892">
    <property type="component" value="Chromosome X"/>
</dbReference>
<dbReference type="EMBL" id="CP090896">
    <property type="protein sequence ID" value="ULT83971.1"/>
    <property type="molecule type" value="Genomic_DNA"/>
</dbReference>
<name>A0AAE9CW42_CAEBR</name>
<evidence type="ECO:0000313" key="2">
    <source>
        <dbReference type="EMBL" id="ULT83971.1"/>
    </source>
</evidence>
<protein>
    <submittedName>
        <fullName evidence="2">Uncharacterized protein</fullName>
    </submittedName>
</protein>
<organism evidence="2 3">
    <name type="scientific">Caenorhabditis briggsae</name>
    <dbReference type="NCBI Taxonomy" id="6238"/>
    <lineage>
        <taxon>Eukaryota</taxon>
        <taxon>Metazoa</taxon>
        <taxon>Ecdysozoa</taxon>
        <taxon>Nematoda</taxon>
        <taxon>Chromadorea</taxon>
        <taxon>Rhabditida</taxon>
        <taxon>Rhabditina</taxon>
        <taxon>Rhabditomorpha</taxon>
        <taxon>Rhabditoidea</taxon>
        <taxon>Rhabditidae</taxon>
        <taxon>Peloderinae</taxon>
        <taxon>Caenorhabditis</taxon>
    </lineage>
</organism>
<gene>
    <name evidence="1" type="ORF">L3Y34_012935</name>
    <name evidence="2" type="ORF">L3Y34_012937</name>
</gene>
<proteinExistence type="predicted"/>